<feature type="transmembrane region" description="Helical" evidence="6">
    <location>
        <begin position="73"/>
        <end position="97"/>
    </location>
</feature>
<reference evidence="7 8" key="1">
    <citation type="submission" date="2020-08" db="EMBL/GenBank/DDBJ databases">
        <title>Sequencing the genomes of 1000 actinobacteria strains.</title>
        <authorList>
            <person name="Klenk H.-P."/>
        </authorList>
    </citation>
    <scope>NUCLEOTIDE SEQUENCE [LARGE SCALE GENOMIC DNA]</scope>
    <source>
        <strain evidence="7 8">DSM 45582</strain>
    </source>
</reference>
<dbReference type="Pfam" id="PF01384">
    <property type="entry name" value="PHO4"/>
    <property type="match status" value="2"/>
</dbReference>
<proteinExistence type="predicted"/>
<name>A0A840NI76_9PSEU</name>
<keyword evidence="3 6" id="KW-0812">Transmembrane</keyword>
<dbReference type="InterPro" id="IPR001204">
    <property type="entry name" value="Phos_transporter"/>
</dbReference>
<evidence type="ECO:0000256" key="6">
    <source>
        <dbReference type="SAM" id="Phobius"/>
    </source>
</evidence>
<dbReference type="GO" id="GO:0016020">
    <property type="term" value="C:membrane"/>
    <property type="evidence" value="ECO:0007669"/>
    <property type="project" value="UniProtKB-SubCell"/>
</dbReference>
<keyword evidence="5 6" id="KW-0472">Membrane</keyword>
<feature type="transmembrane region" description="Helical" evidence="6">
    <location>
        <begin position="38"/>
        <end position="61"/>
    </location>
</feature>
<dbReference type="RefSeq" id="WP_221315832.1">
    <property type="nucleotide sequence ID" value="NZ_JACHIV010000001.1"/>
</dbReference>
<evidence type="ECO:0000256" key="4">
    <source>
        <dbReference type="ARBA" id="ARBA00022989"/>
    </source>
</evidence>
<dbReference type="GO" id="GO:0005315">
    <property type="term" value="F:phosphate transmembrane transporter activity"/>
    <property type="evidence" value="ECO:0007669"/>
    <property type="project" value="InterPro"/>
</dbReference>
<evidence type="ECO:0000256" key="1">
    <source>
        <dbReference type="ARBA" id="ARBA00004141"/>
    </source>
</evidence>
<comment type="caution">
    <text evidence="7">The sequence shown here is derived from an EMBL/GenBank/DDBJ whole genome shotgun (WGS) entry which is preliminary data.</text>
</comment>
<feature type="transmembrane region" description="Helical" evidence="6">
    <location>
        <begin position="311"/>
        <end position="333"/>
    </location>
</feature>
<comment type="subcellular location">
    <subcellularLocation>
        <location evidence="1">Membrane</location>
        <topology evidence="1">Multi-pass membrane protein</topology>
    </subcellularLocation>
</comment>
<evidence type="ECO:0000313" key="7">
    <source>
        <dbReference type="EMBL" id="MBB5069988.1"/>
    </source>
</evidence>
<keyword evidence="8" id="KW-1185">Reference proteome</keyword>
<dbReference type="EMBL" id="JACHIV010000001">
    <property type="protein sequence ID" value="MBB5069988.1"/>
    <property type="molecule type" value="Genomic_DNA"/>
</dbReference>
<organism evidence="7 8">
    <name type="scientific">Saccharopolyspora gloriosae</name>
    <dbReference type="NCBI Taxonomy" id="455344"/>
    <lineage>
        <taxon>Bacteria</taxon>
        <taxon>Bacillati</taxon>
        <taxon>Actinomycetota</taxon>
        <taxon>Actinomycetes</taxon>
        <taxon>Pseudonocardiales</taxon>
        <taxon>Pseudonocardiaceae</taxon>
        <taxon>Saccharopolyspora</taxon>
    </lineage>
</organism>
<dbReference type="PANTHER" id="PTHR11101:SF80">
    <property type="entry name" value="PHOSPHATE TRANSPORTER"/>
    <property type="match status" value="1"/>
</dbReference>
<sequence>MLFLVVVIALALVFDLTNGFHDAANAVAAPVATEAMRPGPAVLVVGSAQIAGALLVGTAVADTVGGVVALPRHLVVASVGAALTSAILWNLATWWWALPSSSSHALVGGLVGACTMTSGVAAVHWGGWHDGRASGVFGVLLGLAVSPVVGAVVGGVCGRLARTGLRSARRRVEGAFRVGEWGTAAALGFAHGTNDAQKTMGVMTLLLVSEGHLAEFRVPVWVKVAAALSLVLGTAVGGGRVVRTLGRGIYRMRPLDGLVSQGGSAGVILAAASAGAPVSTTHVVAASVVGVGAEHRRHRVRWAVVQEMGSAWLVTMPVTAVLAAGLTPVWGLFA</sequence>
<dbReference type="Proteomes" id="UP000580474">
    <property type="component" value="Unassembled WGS sequence"/>
</dbReference>
<dbReference type="PANTHER" id="PTHR11101">
    <property type="entry name" value="PHOSPHATE TRANSPORTER"/>
    <property type="match status" value="1"/>
</dbReference>
<dbReference type="AlphaFoldDB" id="A0A840NI76"/>
<dbReference type="GO" id="GO:0035435">
    <property type="term" value="P:phosphate ion transmembrane transport"/>
    <property type="evidence" value="ECO:0007669"/>
    <property type="project" value="TreeGrafter"/>
</dbReference>
<evidence type="ECO:0000313" key="8">
    <source>
        <dbReference type="Proteomes" id="UP000580474"/>
    </source>
</evidence>
<feature type="transmembrane region" description="Helical" evidence="6">
    <location>
        <begin position="103"/>
        <end position="125"/>
    </location>
</feature>
<feature type="transmembrane region" description="Helical" evidence="6">
    <location>
        <begin position="137"/>
        <end position="161"/>
    </location>
</feature>
<gene>
    <name evidence="7" type="ORF">BJ969_003076</name>
</gene>
<keyword evidence="2" id="KW-0813">Transport</keyword>
<evidence type="ECO:0000256" key="5">
    <source>
        <dbReference type="ARBA" id="ARBA00023136"/>
    </source>
</evidence>
<protein>
    <submittedName>
        <fullName evidence="7">PiT family inorganic phosphate transporter</fullName>
    </submittedName>
</protein>
<accession>A0A840NI76</accession>
<evidence type="ECO:0000256" key="3">
    <source>
        <dbReference type="ARBA" id="ARBA00022692"/>
    </source>
</evidence>
<keyword evidence="4 6" id="KW-1133">Transmembrane helix</keyword>
<feature type="transmembrane region" description="Helical" evidence="6">
    <location>
        <begin position="220"/>
        <end position="242"/>
    </location>
</feature>
<evidence type="ECO:0000256" key="2">
    <source>
        <dbReference type="ARBA" id="ARBA00022448"/>
    </source>
</evidence>